<protein>
    <submittedName>
        <fullName evidence="1">Uncharacterized protein</fullName>
    </submittedName>
</protein>
<proteinExistence type="predicted"/>
<organism evidence="1 2">
    <name type="scientific">Maribacter dokdonensis</name>
    <dbReference type="NCBI Taxonomy" id="320912"/>
    <lineage>
        <taxon>Bacteria</taxon>
        <taxon>Pseudomonadati</taxon>
        <taxon>Bacteroidota</taxon>
        <taxon>Flavobacteriia</taxon>
        <taxon>Flavobacteriales</taxon>
        <taxon>Flavobacteriaceae</taxon>
        <taxon>Maribacter</taxon>
    </lineage>
</organism>
<evidence type="ECO:0000313" key="2">
    <source>
        <dbReference type="Proteomes" id="UP000183038"/>
    </source>
</evidence>
<dbReference type="EMBL" id="FNTB01000001">
    <property type="protein sequence ID" value="SEC30368.1"/>
    <property type="molecule type" value="Genomic_DNA"/>
</dbReference>
<dbReference type="OrthoDB" id="1177152at2"/>
<reference evidence="1 2" key="1">
    <citation type="submission" date="2016-10" db="EMBL/GenBank/DDBJ databases">
        <authorList>
            <person name="de Groot N.N."/>
        </authorList>
    </citation>
    <scope>NUCLEOTIDE SEQUENCE [LARGE SCALE GENOMIC DNA]</scope>
    <source>
        <strain evidence="1 2">MAR_2009_71</strain>
    </source>
</reference>
<dbReference type="AlphaFoldDB" id="A0A1H4REX8"/>
<gene>
    <name evidence="1" type="ORF">SAMN05192540_2845</name>
</gene>
<name>A0A1H4REX8_9FLAO</name>
<accession>A0A1H4REX8</accession>
<sequence length="173" mass="20434">MNKDPRKTKSISDCFTPELTKQFQIDIDVALKKIDIIPIKAVLDKYSITNFQDSIDFIEALDYFFNGWKKEKLGSKVYGEVTTSESRCIACEHGKGMIVYEFEYIHTAAPIPMNRVVYGWDFGILFDIRKEYCLRFGFVMFFWIKRKWKTYFKIYDLSKISIIFFDISISSIK</sequence>
<dbReference type="RefSeq" id="WP_074673601.1">
    <property type="nucleotide sequence ID" value="NZ_FNTB01000001.1"/>
</dbReference>
<dbReference type="Proteomes" id="UP000183038">
    <property type="component" value="Unassembled WGS sequence"/>
</dbReference>
<evidence type="ECO:0000313" key="1">
    <source>
        <dbReference type="EMBL" id="SEC30368.1"/>
    </source>
</evidence>